<gene>
    <name evidence="2" type="ORF">KDK95_27685</name>
</gene>
<dbReference type="SUPFAM" id="SSF56112">
    <property type="entry name" value="Protein kinase-like (PK-like)"/>
    <property type="match status" value="1"/>
</dbReference>
<evidence type="ECO:0000313" key="3">
    <source>
        <dbReference type="Proteomes" id="UP000676325"/>
    </source>
</evidence>
<evidence type="ECO:0000259" key="1">
    <source>
        <dbReference type="Pfam" id="PF01636"/>
    </source>
</evidence>
<accession>A0A941EEQ4</accession>
<dbReference type="AlphaFoldDB" id="A0A941EEQ4"/>
<feature type="domain" description="Aminoglycoside phosphotransferase" evidence="1">
    <location>
        <begin position="32"/>
        <end position="248"/>
    </location>
</feature>
<evidence type="ECO:0000313" key="2">
    <source>
        <dbReference type="EMBL" id="MBR7830116.1"/>
    </source>
</evidence>
<dbReference type="PANTHER" id="PTHR47829">
    <property type="entry name" value="HYDROLASE, PUTATIVE (AFU_ORTHOLOGUE AFUA_1G12880)-RELATED"/>
    <property type="match status" value="1"/>
</dbReference>
<dbReference type="Gene3D" id="3.30.200.20">
    <property type="entry name" value="Phosphorylase Kinase, domain 1"/>
    <property type="match status" value="1"/>
</dbReference>
<dbReference type="PANTHER" id="PTHR47829:SF1">
    <property type="entry name" value="HAD FAMILY PHOSPHATASE"/>
    <property type="match status" value="1"/>
</dbReference>
<organism evidence="2 3">
    <name type="scientific">Actinospica acidithermotolerans</name>
    <dbReference type="NCBI Taxonomy" id="2828514"/>
    <lineage>
        <taxon>Bacteria</taxon>
        <taxon>Bacillati</taxon>
        <taxon>Actinomycetota</taxon>
        <taxon>Actinomycetes</taxon>
        <taxon>Catenulisporales</taxon>
        <taxon>Actinospicaceae</taxon>
        <taxon>Actinospica</taxon>
    </lineage>
</organism>
<dbReference type="InterPro" id="IPR002575">
    <property type="entry name" value="Aminoglycoside_PTrfase"/>
</dbReference>
<dbReference type="CDD" id="cd05154">
    <property type="entry name" value="ACAD10_11_N-like"/>
    <property type="match status" value="1"/>
</dbReference>
<dbReference type="InterPro" id="IPR041726">
    <property type="entry name" value="ACAD10_11_N"/>
</dbReference>
<dbReference type="InterPro" id="IPR052898">
    <property type="entry name" value="ACAD10-like"/>
</dbReference>
<name>A0A941EEQ4_9ACTN</name>
<dbReference type="Gene3D" id="3.90.1200.10">
    <property type="match status" value="1"/>
</dbReference>
<protein>
    <submittedName>
        <fullName evidence="2">Phosphotransferase family protein</fullName>
    </submittedName>
</protein>
<sequence>MTEENKDTGTGPPGLDLSALARYLGRGPLSGEIVSGGRSNLTYLVCDERRSWIVRRPPLGHVLATAHDMAREYRVMSALAPTGVPVPETFQLCEDPEVLGAPFYVMQNVVGHVYRTSAAAAGLGLPRLIALAAELAEVLARLHSVDPASVGLAEFGRPDGYLERQLARWSKQLVASRSRELPGIDELRDRLAAQLPASPRAAIVHGDYRLDNVIFGDDDRIAAVVDWEMATLGDPLTDIGALLLYWDMLVHGQGMFGKVPPGSEFPGPEVFTERYVAAGGAELDHLRWYLAFATFKLAVISEGIHYRFRAGQTVGAGFERIGEAVPVLVERGHAILTEGV</sequence>
<keyword evidence="3" id="KW-1185">Reference proteome</keyword>
<dbReference type="Proteomes" id="UP000676325">
    <property type="component" value="Unassembled WGS sequence"/>
</dbReference>
<dbReference type="InterPro" id="IPR011009">
    <property type="entry name" value="Kinase-like_dom_sf"/>
</dbReference>
<reference evidence="2" key="1">
    <citation type="submission" date="2021-04" db="EMBL/GenBank/DDBJ databases">
        <title>Genome based classification of Actinospica acidithermotolerans sp. nov., an actinobacterium isolated from an Indonesian hot spring.</title>
        <authorList>
            <person name="Kusuma A.B."/>
            <person name="Putra K.E."/>
            <person name="Nafisah S."/>
            <person name="Loh J."/>
            <person name="Nouioui I."/>
            <person name="Goodfellow M."/>
        </authorList>
    </citation>
    <scope>NUCLEOTIDE SEQUENCE</scope>
    <source>
        <strain evidence="2">MGRD01-02</strain>
    </source>
</reference>
<dbReference type="EMBL" id="JAGSOH010000115">
    <property type="protein sequence ID" value="MBR7830116.1"/>
    <property type="molecule type" value="Genomic_DNA"/>
</dbReference>
<proteinExistence type="predicted"/>
<dbReference type="Pfam" id="PF01636">
    <property type="entry name" value="APH"/>
    <property type="match status" value="1"/>
</dbReference>
<dbReference type="RefSeq" id="WP_212521246.1">
    <property type="nucleotide sequence ID" value="NZ_JAGSOH010000115.1"/>
</dbReference>
<comment type="caution">
    <text evidence="2">The sequence shown here is derived from an EMBL/GenBank/DDBJ whole genome shotgun (WGS) entry which is preliminary data.</text>
</comment>